<evidence type="ECO:0000313" key="2">
    <source>
        <dbReference type="EMBL" id="MBM7570751.1"/>
    </source>
</evidence>
<accession>A0ABS2MY35</accession>
<gene>
    <name evidence="2" type="ORF">JOC48_001229</name>
</gene>
<dbReference type="Proteomes" id="UP001296943">
    <property type="component" value="Unassembled WGS sequence"/>
</dbReference>
<dbReference type="EMBL" id="JAFBDR010000005">
    <property type="protein sequence ID" value="MBM7570751.1"/>
    <property type="molecule type" value="Genomic_DNA"/>
</dbReference>
<comment type="caution">
    <text evidence="2">The sequence shown here is derived from an EMBL/GenBank/DDBJ whole genome shotgun (WGS) entry which is preliminary data.</text>
</comment>
<evidence type="ECO:0000313" key="3">
    <source>
        <dbReference type="Proteomes" id="UP001296943"/>
    </source>
</evidence>
<dbReference type="RefSeq" id="WP_204498171.1">
    <property type="nucleotide sequence ID" value="NZ_JAFBDR010000005.1"/>
</dbReference>
<proteinExistence type="predicted"/>
<keyword evidence="1" id="KW-0812">Transmembrane</keyword>
<keyword evidence="1" id="KW-1133">Transmembrane helix</keyword>
<organism evidence="2 3">
    <name type="scientific">Aquibacillus albus</name>
    <dbReference type="NCBI Taxonomy" id="1168171"/>
    <lineage>
        <taxon>Bacteria</taxon>
        <taxon>Bacillati</taxon>
        <taxon>Bacillota</taxon>
        <taxon>Bacilli</taxon>
        <taxon>Bacillales</taxon>
        <taxon>Bacillaceae</taxon>
        <taxon>Aquibacillus</taxon>
    </lineage>
</organism>
<protein>
    <submittedName>
        <fullName evidence="2">Uncharacterized protein</fullName>
    </submittedName>
</protein>
<keyword evidence="1" id="KW-0472">Membrane</keyword>
<reference evidence="2 3" key="1">
    <citation type="submission" date="2021-01" db="EMBL/GenBank/DDBJ databases">
        <title>Genomic Encyclopedia of Type Strains, Phase IV (KMG-IV): sequencing the most valuable type-strain genomes for metagenomic binning, comparative biology and taxonomic classification.</title>
        <authorList>
            <person name="Goeker M."/>
        </authorList>
    </citation>
    <scope>NUCLEOTIDE SEQUENCE [LARGE SCALE GENOMIC DNA]</scope>
    <source>
        <strain evidence="2 3">DSM 23711</strain>
    </source>
</reference>
<sequence length="65" mass="7530">MNTVLTKARLTFKHVFLNRHVTKKDDLTFQQKLIKEVKRQKKSVTQHATIGVLITTVLLFVLLVV</sequence>
<evidence type="ECO:0000256" key="1">
    <source>
        <dbReference type="SAM" id="Phobius"/>
    </source>
</evidence>
<feature type="transmembrane region" description="Helical" evidence="1">
    <location>
        <begin position="44"/>
        <end position="64"/>
    </location>
</feature>
<keyword evidence="3" id="KW-1185">Reference proteome</keyword>
<name>A0ABS2MY35_9BACI</name>